<dbReference type="SUPFAM" id="SSF53067">
    <property type="entry name" value="Actin-like ATPase domain"/>
    <property type="match status" value="1"/>
</dbReference>
<dbReference type="InterPro" id="IPR025691">
    <property type="entry name" value="GspL_pp_dom"/>
</dbReference>
<feature type="domain" description="GspL periplasmic" evidence="12">
    <location>
        <begin position="276"/>
        <end position="430"/>
    </location>
</feature>
<evidence type="ECO:0000256" key="5">
    <source>
        <dbReference type="ARBA" id="ARBA00022519"/>
    </source>
</evidence>
<dbReference type="GO" id="GO:0009276">
    <property type="term" value="C:Gram-negative-bacterium-type cell wall"/>
    <property type="evidence" value="ECO:0007669"/>
    <property type="project" value="InterPro"/>
</dbReference>
<dbReference type="NCBIfam" id="TIGR01709">
    <property type="entry name" value="typeII_sec_gspL"/>
    <property type="match status" value="1"/>
</dbReference>
<dbReference type="EMBL" id="CP011367">
    <property type="protein sequence ID" value="AKJ94154.1"/>
    <property type="molecule type" value="Genomic_DNA"/>
</dbReference>
<dbReference type="AlphaFoldDB" id="A0A0G3G1A6"/>
<comment type="similarity">
    <text evidence="2 10">Belongs to the GSP L family.</text>
</comment>
<evidence type="ECO:0000256" key="2">
    <source>
        <dbReference type="ARBA" id="ARBA00005318"/>
    </source>
</evidence>
<keyword evidence="7 10" id="KW-0653">Protein transport</keyword>
<keyword evidence="4" id="KW-1003">Cell membrane</keyword>
<sequence>MNWFLFQLPEPEMLGADTPLRLRWLRLRRNGALADQGEAAPDELRALLAADDHAVALLPGERAPLHRVFVPGKSGRVRRRALPFALEDRLSEDLEQLRIVAGPRHGTETLAGVVAHRDLDRWQDWLREHGIHVSHMIPDLALLRSLDPGDQVFLFSGTHRSIVLSPEAEPLAMPREVASWWLQQRSAATTASDDTSADETQSPQAAVHVVDPAAEPDPRAPLQPPPEWSGDVLELLLAGVQSGSLPPSDLQRAVRTALAFDFASSAESPTSLGALPAPWRAPAALALVLVAVWLGSVWLEAWQLEREYRATERDIAALFEETLPQARMVDPVGQFESLLGQAAPGASTPTVHNPLGEALASIMEGLAPRDLTLQRLRGDPDRLELELEGSGIAELEQLREALREAMSARVRIVSAETGEQGVRARMTIEQQP</sequence>
<dbReference type="OrthoDB" id="7011844at2"/>
<proteinExistence type="inferred from homology"/>
<keyword evidence="8" id="KW-1133">Transmembrane helix</keyword>
<dbReference type="GO" id="GO:0005886">
    <property type="term" value="C:plasma membrane"/>
    <property type="evidence" value="ECO:0007669"/>
    <property type="project" value="UniProtKB-SubCell"/>
</dbReference>
<dbReference type="KEGG" id="tvr:TVD_01655"/>
<dbReference type="InterPro" id="IPR007812">
    <property type="entry name" value="T2SS_protein-GspL"/>
</dbReference>
<dbReference type="Pfam" id="PF12693">
    <property type="entry name" value="GspL_C"/>
    <property type="match status" value="1"/>
</dbReference>
<feature type="domain" description="GspL cytoplasmic actin-ATPase-like" evidence="11">
    <location>
        <begin position="33"/>
        <end position="143"/>
    </location>
</feature>
<evidence type="ECO:0000256" key="9">
    <source>
        <dbReference type="ARBA" id="ARBA00023136"/>
    </source>
</evidence>
<comment type="subcellular location">
    <subcellularLocation>
        <location evidence="1">Cell inner membrane</location>
        <topology evidence="1">Single-pass membrane protein</topology>
    </subcellularLocation>
</comment>
<accession>A0A0G3G1A6</accession>
<comment type="function">
    <text evidence="10">Inner membrane component of the type II secretion system required for the energy-dependent secretion of extracellular factors such as proteases and toxins from the periplasm.</text>
</comment>
<keyword evidence="3 10" id="KW-0813">Transport</keyword>
<evidence type="ECO:0000259" key="11">
    <source>
        <dbReference type="Pfam" id="PF05134"/>
    </source>
</evidence>
<keyword evidence="14" id="KW-1185">Reference proteome</keyword>
<protein>
    <recommendedName>
        <fullName evidence="10">Type II secretion system protein L</fullName>
        <shortName evidence="10">T2SS protein L</shortName>
    </recommendedName>
</protein>
<evidence type="ECO:0000256" key="1">
    <source>
        <dbReference type="ARBA" id="ARBA00004377"/>
    </source>
</evidence>
<dbReference type="Proteomes" id="UP000064201">
    <property type="component" value="Chromosome"/>
</dbReference>
<dbReference type="GO" id="GO:0015628">
    <property type="term" value="P:protein secretion by the type II secretion system"/>
    <property type="evidence" value="ECO:0007669"/>
    <property type="project" value="InterPro"/>
</dbReference>
<dbReference type="InterPro" id="IPR024230">
    <property type="entry name" value="GspL_cyto_dom"/>
</dbReference>
<dbReference type="CDD" id="cd24017">
    <property type="entry name" value="ASKHA_T2SSL_N"/>
    <property type="match status" value="1"/>
</dbReference>
<gene>
    <name evidence="13" type="ORF">TVD_01655</name>
</gene>
<dbReference type="Gene3D" id="3.30.1360.100">
    <property type="entry name" value="General secretion pathway protein M, EpsM"/>
    <property type="match status" value="1"/>
</dbReference>
<keyword evidence="9" id="KW-0472">Membrane</keyword>
<dbReference type="Gene3D" id="3.30.420.380">
    <property type="match status" value="1"/>
</dbReference>
<evidence type="ECO:0000256" key="8">
    <source>
        <dbReference type="ARBA" id="ARBA00022989"/>
    </source>
</evidence>
<keyword evidence="5" id="KW-0997">Cell inner membrane</keyword>
<evidence type="ECO:0000313" key="14">
    <source>
        <dbReference type="Proteomes" id="UP000064201"/>
    </source>
</evidence>
<dbReference type="STRING" id="106634.TVD_01655"/>
<reference evidence="13 14" key="1">
    <citation type="submission" date="2015-04" db="EMBL/GenBank/DDBJ databases">
        <title>Complete Sequence for the Genome of the Thioalkalivibrio versutus D301.</title>
        <authorList>
            <person name="Mu T."/>
            <person name="Zhou J."/>
            <person name="Xu X."/>
        </authorList>
    </citation>
    <scope>NUCLEOTIDE SEQUENCE [LARGE SCALE GENOMIC DNA]</scope>
    <source>
        <strain evidence="13 14">D301</strain>
    </source>
</reference>
<dbReference type="PATRIC" id="fig|106634.4.peg.338"/>
<evidence type="ECO:0000256" key="7">
    <source>
        <dbReference type="ARBA" id="ARBA00022927"/>
    </source>
</evidence>
<dbReference type="GO" id="GO:0015627">
    <property type="term" value="C:type II protein secretion system complex"/>
    <property type="evidence" value="ECO:0007669"/>
    <property type="project" value="InterPro"/>
</dbReference>
<dbReference type="InterPro" id="IPR043129">
    <property type="entry name" value="ATPase_NBD"/>
</dbReference>
<evidence type="ECO:0000256" key="6">
    <source>
        <dbReference type="ARBA" id="ARBA00022692"/>
    </source>
</evidence>
<dbReference type="RefSeq" id="WP_047250643.1">
    <property type="nucleotide sequence ID" value="NZ_CP011367.1"/>
</dbReference>
<evidence type="ECO:0000256" key="10">
    <source>
        <dbReference type="PIRNR" id="PIRNR015761"/>
    </source>
</evidence>
<evidence type="ECO:0000259" key="12">
    <source>
        <dbReference type="Pfam" id="PF12693"/>
    </source>
</evidence>
<dbReference type="PIRSF" id="PIRSF015761">
    <property type="entry name" value="Protein_L"/>
    <property type="match status" value="1"/>
</dbReference>
<organism evidence="13 14">
    <name type="scientific">Thioalkalivibrio versutus</name>
    <dbReference type="NCBI Taxonomy" id="106634"/>
    <lineage>
        <taxon>Bacteria</taxon>
        <taxon>Pseudomonadati</taxon>
        <taxon>Pseudomonadota</taxon>
        <taxon>Gammaproteobacteria</taxon>
        <taxon>Chromatiales</taxon>
        <taxon>Ectothiorhodospiraceae</taxon>
        <taxon>Thioalkalivibrio</taxon>
    </lineage>
</organism>
<evidence type="ECO:0000256" key="3">
    <source>
        <dbReference type="ARBA" id="ARBA00022448"/>
    </source>
</evidence>
<keyword evidence="6" id="KW-0812">Transmembrane</keyword>
<dbReference type="Pfam" id="PF05134">
    <property type="entry name" value="T2SSL"/>
    <property type="match status" value="1"/>
</dbReference>
<evidence type="ECO:0000313" key="13">
    <source>
        <dbReference type="EMBL" id="AKJ94154.1"/>
    </source>
</evidence>
<name>A0A0G3G1A6_9GAMM</name>
<evidence type="ECO:0000256" key="4">
    <source>
        <dbReference type="ARBA" id="ARBA00022475"/>
    </source>
</evidence>